<feature type="transmembrane region" description="Helical" evidence="8">
    <location>
        <begin position="216"/>
        <end position="236"/>
    </location>
</feature>
<feature type="transmembrane region" description="Helical" evidence="8">
    <location>
        <begin position="48"/>
        <end position="65"/>
    </location>
</feature>
<evidence type="ECO:0000256" key="1">
    <source>
        <dbReference type="ARBA" id="ARBA00004651"/>
    </source>
</evidence>
<dbReference type="Proteomes" id="UP000620366">
    <property type="component" value="Unassembled WGS sequence"/>
</dbReference>
<comment type="subcellular location">
    <subcellularLocation>
        <location evidence="1">Cell membrane</location>
        <topology evidence="1">Multi-pass membrane protein</topology>
    </subcellularLocation>
</comment>
<keyword evidence="2" id="KW-0813">Transport</keyword>
<dbReference type="EMBL" id="JACRSP010000004">
    <property type="protein sequence ID" value="MBC8536959.1"/>
    <property type="molecule type" value="Genomic_DNA"/>
</dbReference>
<feature type="transmembrane region" description="Helical" evidence="8">
    <location>
        <begin position="96"/>
        <end position="116"/>
    </location>
</feature>
<proteinExistence type="predicted"/>
<evidence type="ECO:0000313" key="10">
    <source>
        <dbReference type="Proteomes" id="UP000620366"/>
    </source>
</evidence>
<dbReference type="PANTHER" id="PTHR32196">
    <property type="entry name" value="ABC TRANSPORTER PERMEASE PROTEIN YPHD-RELATED-RELATED"/>
    <property type="match status" value="1"/>
</dbReference>
<dbReference type="InterPro" id="IPR001851">
    <property type="entry name" value="ABC_transp_permease"/>
</dbReference>
<dbReference type="CDD" id="cd06579">
    <property type="entry name" value="TM_PBP1_transp_AraH_like"/>
    <property type="match status" value="1"/>
</dbReference>
<evidence type="ECO:0000256" key="2">
    <source>
        <dbReference type="ARBA" id="ARBA00022448"/>
    </source>
</evidence>
<name>A0A926HUI8_9FIRM</name>
<evidence type="ECO:0000256" key="7">
    <source>
        <dbReference type="ARBA" id="ARBA00023136"/>
    </source>
</evidence>
<keyword evidence="3" id="KW-1003">Cell membrane</keyword>
<keyword evidence="7 8" id="KW-0472">Membrane</keyword>
<comment type="caution">
    <text evidence="9">The sequence shown here is derived from an EMBL/GenBank/DDBJ whole genome shotgun (WGS) entry which is preliminary data.</text>
</comment>
<organism evidence="9 10">
    <name type="scientific">Feifania hominis</name>
    <dbReference type="NCBI Taxonomy" id="2763660"/>
    <lineage>
        <taxon>Bacteria</taxon>
        <taxon>Bacillati</taxon>
        <taxon>Bacillota</taxon>
        <taxon>Clostridia</taxon>
        <taxon>Eubacteriales</taxon>
        <taxon>Feifaniaceae</taxon>
        <taxon>Feifania</taxon>
    </lineage>
</organism>
<evidence type="ECO:0000256" key="4">
    <source>
        <dbReference type="ARBA" id="ARBA00022519"/>
    </source>
</evidence>
<keyword evidence="4" id="KW-0997">Cell inner membrane</keyword>
<dbReference type="RefSeq" id="WP_249301049.1">
    <property type="nucleotide sequence ID" value="NZ_JACRSP010000004.1"/>
</dbReference>
<evidence type="ECO:0000256" key="5">
    <source>
        <dbReference type="ARBA" id="ARBA00022692"/>
    </source>
</evidence>
<dbReference type="Pfam" id="PF02653">
    <property type="entry name" value="BPD_transp_2"/>
    <property type="match status" value="1"/>
</dbReference>
<feature type="transmembrane region" description="Helical" evidence="8">
    <location>
        <begin position="17"/>
        <end position="36"/>
    </location>
</feature>
<feature type="transmembrane region" description="Helical" evidence="8">
    <location>
        <begin position="122"/>
        <end position="142"/>
    </location>
</feature>
<dbReference type="GO" id="GO:0022857">
    <property type="term" value="F:transmembrane transporter activity"/>
    <property type="evidence" value="ECO:0007669"/>
    <property type="project" value="InterPro"/>
</dbReference>
<evidence type="ECO:0000256" key="3">
    <source>
        <dbReference type="ARBA" id="ARBA00022475"/>
    </source>
</evidence>
<feature type="transmembrane region" description="Helical" evidence="8">
    <location>
        <begin position="163"/>
        <end position="184"/>
    </location>
</feature>
<keyword evidence="5 8" id="KW-0812">Transmembrane</keyword>
<evidence type="ECO:0000256" key="8">
    <source>
        <dbReference type="SAM" id="Phobius"/>
    </source>
</evidence>
<dbReference type="GO" id="GO:0005886">
    <property type="term" value="C:plasma membrane"/>
    <property type="evidence" value="ECO:0007669"/>
    <property type="project" value="UniProtKB-SubCell"/>
</dbReference>
<feature type="transmembrane region" description="Helical" evidence="8">
    <location>
        <begin position="248"/>
        <end position="281"/>
    </location>
</feature>
<feature type="transmembrane region" description="Helical" evidence="8">
    <location>
        <begin position="293"/>
        <end position="313"/>
    </location>
</feature>
<evidence type="ECO:0000313" key="9">
    <source>
        <dbReference type="EMBL" id="MBC8536959.1"/>
    </source>
</evidence>
<dbReference type="PANTHER" id="PTHR32196:SF21">
    <property type="entry name" value="ABC TRANSPORTER PERMEASE PROTEIN YPHD-RELATED"/>
    <property type="match status" value="1"/>
</dbReference>
<evidence type="ECO:0000256" key="6">
    <source>
        <dbReference type="ARBA" id="ARBA00022989"/>
    </source>
</evidence>
<protein>
    <submittedName>
        <fullName evidence="9">ABC transporter permease</fullName>
    </submittedName>
</protein>
<keyword evidence="6 8" id="KW-1133">Transmembrane helix</keyword>
<sequence length="337" mass="35953">MERLKERVKQSFIDNPVILMLCAMVVVLIATVPSFLSWGNIVNIMKQISPTMIVAMGVTFVFISNAKDLSAASNMAFAAVVANLVMMRIGGTMGTVFGLFAAVLVGLLFGTINGFLVAKLQINPFIATLVTSLIFEGVGLVVTDAQTLSYMPKWLLMIARTNILGLPAMMVFVIVVYLIGSYVLGHTGFGRCLYAVGTSRDAAFLSGVNPVKYKMIAYWICGVCASVGGMMLSIRLGAASQGMTKTVMLDIISAVLIGGASMSGGKGSLLGTAFGVVALGLLSNGLDLLNVEYNVLTIIKGFIILIAVVMDAFKERTSDRRLIRLIKQERAPAARKT</sequence>
<gene>
    <name evidence="9" type="ORF">H8695_09700</name>
</gene>
<reference evidence="9" key="1">
    <citation type="submission" date="2020-08" db="EMBL/GenBank/DDBJ databases">
        <title>Genome public.</title>
        <authorList>
            <person name="Liu C."/>
            <person name="Sun Q."/>
        </authorList>
    </citation>
    <scope>NUCLEOTIDE SEQUENCE</scope>
    <source>
        <strain evidence="9">BX7</strain>
    </source>
</reference>
<keyword evidence="10" id="KW-1185">Reference proteome</keyword>
<dbReference type="AlphaFoldDB" id="A0A926HUI8"/>
<accession>A0A926HUI8</accession>